<keyword evidence="3" id="KW-0589">Pheromone response</keyword>
<feature type="compositionally biased region" description="Low complexity" evidence="10">
    <location>
        <begin position="338"/>
        <end position="351"/>
    </location>
</feature>
<evidence type="ECO:0000256" key="1">
    <source>
        <dbReference type="ARBA" id="ARBA00004141"/>
    </source>
</evidence>
<feature type="transmembrane region" description="Helical" evidence="11">
    <location>
        <begin position="103"/>
        <end position="123"/>
    </location>
</feature>
<sequence>MDQSDARGESLIFKVAVPSVDPPYTNPALTANLVFRVALGIMANVVCLVPLRLLHRGGELAAVVFIVNMELKNIETVVFALIWRNDDMDSWWAGYGVCDVHPYFNNFVMTLYGTCLLAIMRNLSRQVGLMRAQGLTRGEKRRRNLVQALIMFPLPILQVALTWFLTDGRYAIGTLVGCTWIPGASWIYLTSIGNDATLSRNRLVNHRAQRARRRLYQTIVSILAPYFPIVLAIGIINIMDTGTMTAYDYQAMHDRQIPFPWSTILYFPSAAIGFGSMNIAYISILTSIPVFIFFGMTKEALNSYRSVLVRCGLGVCFPTLYREYDPDRSLRYAGFSGNSNSSNSHASNSLSTVTQQRQR</sequence>
<feature type="transmembrane region" description="Helical" evidence="11">
    <location>
        <begin position="144"/>
        <end position="164"/>
    </location>
</feature>
<dbReference type="GO" id="GO:0000750">
    <property type="term" value="P:pheromone-dependent signal transduction involved in conjugation with cellular fusion"/>
    <property type="evidence" value="ECO:0007669"/>
    <property type="project" value="TreeGrafter"/>
</dbReference>
<keyword evidence="5 11" id="KW-1133">Transmembrane helix</keyword>
<feature type="transmembrane region" description="Helical" evidence="11">
    <location>
        <begin position="270"/>
        <end position="296"/>
    </location>
</feature>
<dbReference type="AlphaFoldDB" id="A0A9P5D2Y1"/>
<reference evidence="12" key="1">
    <citation type="submission" date="2020-03" db="EMBL/GenBank/DDBJ databases">
        <title>Site-based positive gene gene selection in Geosmithia morbida across the United States reveals a broad range of putative effectors and factors for local host and environmental adapation.</title>
        <authorList>
            <person name="Onufrak A."/>
            <person name="Murdoch R.W."/>
            <person name="Gazis R."/>
            <person name="Huff M."/>
            <person name="Staton M."/>
            <person name="Klingeman W."/>
            <person name="Hadziabdic D."/>
        </authorList>
    </citation>
    <scope>NUCLEOTIDE SEQUENCE</scope>
    <source>
        <strain evidence="12">1262</strain>
    </source>
</reference>
<dbReference type="PANTHER" id="PTHR28097:SF1">
    <property type="entry name" value="PHEROMONE A FACTOR RECEPTOR"/>
    <property type="match status" value="1"/>
</dbReference>
<comment type="subcellular location">
    <subcellularLocation>
        <location evidence="1">Membrane</location>
        <topology evidence="1">Multi-pass membrane protein</topology>
    </subcellularLocation>
</comment>
<keyword evidence="7 11" id="KW-0472">Membrane</keyword>
<dbReference type="PANTHER" id="PTHR28097">
    <property type="entry name" value="PHEROMONE A FACTOR RECEPTOR"/>
    <property type="match status" value="1"/>
</dbReference>
<keyword evidence="13" id="KW-1185">Reference proteome</keyword>
<dbReference type="EMBL" id="JAANYQ010000013">
    <property type="protein sequence ID" value="KAF4121250.1"/>
    <property type="molecule type" value="Genomic_DNA"/>
</dbReference>
<keyword evidence="6" id="KW-0297">G-protein coupled receptor</keyword>
<feature type="region of interest" description="Disordered" evidence="10">
    <location>
        <begin position="338"/>
        <end position="359"/>
    </location>
</feature>
<dbReference type="Proteomes" id="UP000749293">
    <property type="component" value="Unassembled WGS sequence"/>
</dbReference>
<protein>
    <submittedName>
        <fullName evidence="12">Pheromone a factor receptor</fullName>
    </submittedName>
</protein>
<evidence type="ECO:0000256" key="3">
    <source>
        <dbReference type="ARBA" id="ARBA00022507"/>
    </source>
</evidence>
<dbReference type="GeneID" id="55968442"/>
<comment type="similarity">
    <text evidence="2">Belongs to the G-protein coupled receptor 4 family.</text>
</comment>
<dbReference type="InterPro" id="IPR001499">
    <property type="entry name" value="GPCR_STE3"/>
</dbReference>
<dbReference type="Pfam" id="PF02076">
    <property type="entry name" value="STE3"/>
    <property type="match status" value="2"/>
</dbReference>
<evidence type="ECO:0000313" key="13">
    <source>
        <dbReference type="Proteomes" id="UP000749293"/>
    </source>
</evidence>
<evidence type="ECO:0000256" key="10">
    <source>
        <dbReference type="SAM" id="MobiDB-lite"/>
    </source>
</evidence>
<dbReference type="GO" id="GO:0004932">
    <property type="term" value="F:mating-type factor pheromone receptor activity"/>
    <property type="evidence" value="ECO:0007669"/>
    <property type="project" value="InterPro"/>
</dbReference>
<feature type="transmembrane region" description="Helical" evidence="11">
    <location>
        <begin position="215"/>
        <end position="239"/>
    </location>
</feature>
<comment type="caution">
    <text evidence="12">The sequence shown here is derived from an EMBL/GenBank/DDBJ whole genome shotgun (WGS) entry which is preliminary data.</text>
</comment>
<dbReference type="GO" id="GO:0005886">
    <property type="term" value="C:plasma membrane"/>
    <property type="evidence" value="ECO:0007669"/>
    <property type="project" value="TreeGrafter"/>
</dbReference>
<evidence type="ECO:0000256" key="9">
    <source>
        <dbReference type="ARBA" id="ARBA00023224"/>
    </source>
</evidence>
<accession>A0A9P5D2Y1</accession>
<keyword evidence="4 11" id="KW-0812">Transmembrane</keyword>
<name>A0A9P5D2Y1_9HYPO</name>
<dbReference type="RefSeq" id="XP_035319902.1">
    <property type="nucleotide sequence ID" value="XM_035464192.1"/>
</dbReference>
<keyword evidence="9" id="KW-0807">Transducer</keyword>
<evidence type="ECO:0000256" key="8">
    <source>
        <dbReference type="ARBA" id="ARBA00023170"/>
    </source>
</evidence>
<dbReference type="OrthoDB" id="2874149at2759"/>
<gene>
    <name evidence="12" type="ORF">GMORB2_2212</name>
</gene>
<keyword evidence="8 12" id="KW-0675">Receptor</keyword>
<evidence type="ECO:0000256" key="11">
    <source>
        <dbReference type="SAM" id="Phobius"/>
    </source>
</evidence>
<feature type="transmembrane region" description="Helical" evidence="11">
    <location>
        <begin position="33"/>
        <end position="53"/>
    </location>
</feature>
<evidence type="ECO:0000256" key="4">
    <source>
        <dbReference type="ARBA" id="ARBA00022692"/>
    </source>
</evidence>
<evidence type="ECO:0000256" key="7">
    <source>
        <dbReference type="ARBA" id="ARBA00023136"/>
    </source>
</evidence>
<evidence type="ECO:0000256" key="2">
    <source>
        <dbReference type="ARBA" id="ARBA00011085"/>
    </source>
</evidence>
<evidence type="ECO:0000256" key="5">
    <source>
        <dbReference type="ARBA" id="ARBA00022989"/>
    </source>
</evidence>
<feature type="transmembrane region" description="Helical" evidence="11">
    <location>
        <begin position="60"/>
        <end position="83"/>
    </location>
</feature>
<evidence type="ECO:0000313" key="12">
    <source>
        <dbReference type="EMBL" id="KAF4121250.1"/>
    </source>
</evidence>
<proteinExistence type="inferred from homology"/>
<organism evidence="12 13">
    <name type="scientific">Geosmithia morbida</name>
    <dbReference type="NCBI Taxonomy" id="1094350"/>
    <lineage>
        <taxon>Eukaryota</taxon>
        <taxon>Fungi</taxon>
        <taxon>Dikarya</taxon>
        <taxon>Ascomycota</taxon>
        <taxon>Pezizomycotina</taxon>
        <taxon>Sordariomycetes</taxon>
        <taxon>Hypocreomycetidae</taxon>
        <taxon>Hypocreales</taxon>
        <taxon>Bionectriaceae</taxon>
        <taxon>Geosmithia</taxon>
    </lineage>
</organism>
<evidence type="ECO:0000256" key="6">
    <source>
        <dbReference type="ARBA" id="ARBA00023040"/>
    </source>
</evidence>
<feature type="transmembrane region" description="Helical" evidence="11">
    <location>
        <begin position="170"/>
        <end position="194"/>
    </location>
</feature>